<evidence type="ECO:0000256" key="8">
    <source>
        <dbReference type="ARBA" id="ARBA00023136"/>
    </source>
</evidence>
<dbReference type="CDD" id="cd01347">
    <property type="entry name" value="ligand_gated_channel"/>
    <property type="match status" value="1"/>
</dbReference>
<organism evidence="15 16">
    <name type="scientific">Brucella pseudogrignonensis</name>
    <dbReference type="NCBI Taxonomy" id="419475"/>
    <lineage>
        <taxon>Bacteria</taxon>
        <taxon>Pseudomonadati</taxon>
        <taxon>Pseudomonadota</taxon>
        <taxon>Alphaproteobacteria</taxon>
        <taxon>Hyphomicrobiales</taxon>
        <taxon>Brucellaceae</taxon>
        <taxon>Brucella/Ochrobactrum group</taxon>
        <taxon>Brucella</taxon>
    </lineage>
</organism>
<evidence type="ECO:0000256" key="1">
    <source>
        <dbReference type="ARBA" id="ARBA00004571"/>
    </source>
</evidence>
<comment type="subcellular location">
    <subcellularLocation>
        <location evidence="1 11">Cell outer membrane</location>
        <topology evidence="1 11">Multi-pass membrane protein</topology>
    </subcellularLocation>
</comment>
<dbReference type="SUPFAM" id="SSF56935">
    <property type="entry name" value="Porins"/>
    <property type="match status" value="1"/>
</dbReference>
<evidence type="ECO:0000256" key="2">
    <source>
        <dbReference type="ARBA" id="ARBA00009810"/>
    </source>
</evidence>
<evidence type="ECO:0000256" key="6">
    <source>
        <dbReference type="ARBA" id="ARBA00022692"/>
    </source>
</evidence>
<dbReference type="PANTHER" id="PTHR32552:SF74">
    <property type="entry name" value="HYDROXAMATE SIDEROPHORE RECEPTOR FHUE"/>
    <property type="match status" value="1"/>
</dbReference>
<evidence type="ECO:0000313" key="15">
    <source>
        <dbReference type="EMBL" id="MDR6434761.1"/>
    </source>
</evidence>
<evidence type="ECO:0000256" key="11">
    <source>
        <dbReference type="PROSITE-ProRule" id="PRU01360"/>
    </source>
</evidence>
<evidence type="ECO:0000256" key="4">
    <source>
        <dbReference type="ARBA" id="ARBA00022448"/>
    </source>
</evidence>
<keyword evidence="7 12" id="KW-0798">TonB box</keyword>
<dbReference type="InterPro" id="IPR039426">
    <property type="entry name" value="TonB-dep_rcpt-like"/>
</dbReference>
<feature type="domain" description="TonB-dependent receptor plug" evidence="14">
    <location>
        <begin position="78"/>
        <end position="176"/>
    </location>
</feature>
<evidence type="ECO:0000259" key="13">
    <source>
        <dbReference type="Pfam" id="PF00593"/>
    </source>
</evidence>
<name>A0ABU1MGA7_9HYPH</name>
<evidence type="ECO:0000256" key="9">
    <source>
        <dbReference type="ARBA" id="ARBA00023170"/>
    </source>
</evidence>
<dbReference type="InterPro" id="IPR012910">
    <property type="entry name" value="Plug_dom"/>
</dbReference>
<keyword evidence="9 15" id="KW-0675">Receptor</keyword>
<evidence type="ECO:0000256" key="12">
    <source>
        <dbReference type="RuleBase" id="RU003357"/>
    </source>
</evidence>
<keyword evidence="5 11" id="KW-1134">Transmembrane beta strand</keyword>
<gene>
    <name evidence="15" type="ORF">J2782_004514</name>
</gene>
<dbReference type="Proteomes" id="UP001184614">
    <property type="component" value="Unassembled WGS sequence"/>
</dbReference>
<dbReference type="Gene3D" id="2.170.130.10">
    <property type="entry name" value="TonB-dependent receptor, plug domain"/>
    <property type="match status" value="1"/>
</dbReference>
<dbReference type="InterPro" id="IPR036942">
    <property type="entry name" value="Beta-barrel_TonB_sf"/>
</dbReference>
<evidence type="ECO:0000256" key="7">
    <source>
        <dbReference type="ARBA" id="ARBA00023077"/>
    </source>
</evidence>
<keyword evidence="4 11" id="KW-0813">Transport</keyword>
<comment type="caution">
    <text evidence="15">The sequence shown here is derived from an EMBL/GenBank/DDBJ whole genome shotgun (WGS) entry which is preliminary data.</text>
</comment>
<dbReference type="PROSITE" id="PS52016">
    <property type="entry name" value="TONB_DEPENDENT_REC_3"/>
    <property type="match status" value="1"/>
</dbReference>
<dbReference type="Gene3D" id="2.40.170.20">
    <property type="entry name" value="TonB-dependent receptor, beta-barrel domain"/>
    <property type="match status" value="1"/>
</dbReference>
<proteinExistence type="inferred from homology"/>
<dbReference type="RefSeq" id="WP_310016249.1">
    <property type="nucleotide sequence ID" value="NZ_JAVDQT010000015.1"/>
</dbReference>
<evidence type="ECO:0000256" key="3">
    <source>
        <dbReference type="ARBA" id="ARBA00021261"/>
    </source>
</evidence>
<keyword evidence="16" id="KW-1185">Reference proteome</keyword>
<dbReference type="InterPro" id="IPR000531">
    <property type="entry name" value="Beta-barrel_TonB"/>
</dbReference>
<reference evidence="15 16" key="1">
    <citation type="submission" date="2023-07" db="EMBL/GenBank/DDBJ databases">
        <title>Sorghum-associated microbial communities from plants grown in Nebraska, USA.</title>
        <authorList>
            <person name="Schachtman D."/>
        </authorList>
    </citation>
    <scope>NUCLEOTIDE SEQUENCE [LARGE SCALE GENOMIC DNA]</scope>
    <source>
        <strain evidence="15 16">DS1730</strain>
    </source>
</reference>
<dbReference type="EMBL" id="JAVDQT010000015">
    <property type="protein sequence ID" value="MDR6434761.1"/>
    <property type="molecule type" value="Genomic_DNA"/>
</dbReference>
<accession>A0ABU1MGA7</accession>
<evidence type="ECO:0000256" key="10">
    <source>
        <dbReference type="ARBA" id="ARBA00023237"/>
    </source>
</evidence>
<comment type="similarity">
    <text evidence="2 11 12">Belongs to the TonB-dependent receptor family.</text>
</comment>
<dbReference type="InterPro" id="IPR010105">
    <property type="entry name" value="TonB_sidphr_rcpt"/>
</dbReference>
<evidence type="ECO:0000256" key="5">
    <source>
        <dbReference type="ARBA" id="ARBA00022452"/>
    </source>
</evidence>
<dbReference type="Pfam" id="PF07715">
    <property type="entry name" value="Plug"/>
    <property type="match status" value="1"/>
</dbReference>
<dbReference type="Pfam" id="PF00593">
    <property type="entry name" value="TonB_dep_Rec_b-barrel"/>
    <property type="match status" value="1"/>
</dbReference>
<evidence type="ECO:0000313" key="16">
    <source>
        <dbReference type="Proteomes" id="UP001184614"/>
    </source>
</evidence>
<evidence type="ECO:0000259" key="14">
    <source>
        <dbReference type="Pfam" id="PF07715"/>
    </source>
</evidence>
<protein>
    <recommendedName>
        <fullName evidence="3">Heme transporter BhuA</fullName>
    </recommendedName>
</protein>
<dbReference type="NCBIfam" id="TIGR01783">
    <property type="entry name" value="TonB-siderophor"/>
    <property type="match status" value="1"/>
</dbReference>
<dbReference type="PANTHER" id="PTHR32552">
    <property type="entry name" value="FERRICHROME IRON RECEPTOR-RELATED"/>
    <property type="match status" value="1"/>
</dbReference>
<keyword evidence="8 11" id="KW-0472">Membrane</keyword>
<dbReference type="InterPro" id="IPR037066">
    <property type="entry name" value="Plug_dom_sf"/>
</dbReference>
<sequence length="717" mass="79564">MQTSSRSKSGFRRLIRIAGPSSLMSTLSFTLGMTIVGFAEDSSSQPEITLDTITVLSGDNNSYSASSSSVASRLPMAVKEIPLSVSTITRQHLDDELIYDDMEAISRMSGMYVEGAPYASGISSRGFATLSNVDGLRMQSEDSNFAPVLDAFLLDSIEIMRGPAGLLEGAGQPGGVVNRQLKRPNSSFSTSGSIAYGSNQFKRTELEMGGPLNKDGSVRARIAGAFTDRGFFYDVADQQRLALLGTIEADLTDSTTLRLSAVHQKDKRTPFWGVPSHEDGYLLDIDRSTFLGSTYGRFDTDYTMYSGDLTHQFDNGWTGKIIANYFDQKIDEFDLMTVGPAYTTDGKTYVDLGLNVNQDRERGYNIDTSLSGDFNLQDKEHKFVVGASIIHSNLKVDERWGYDGFPVEISNPKHDLPLPDQADGGIRQDRDYRQFGIYGQLNYKITSQLAAIAGGRINWAQMSSDITGTVVQDYRENAFFTPLLGLVYDVNPSTSLYASYSDIYEPQFQRDKDRQALPPLTGTQYEAGVKTELFDSGLNASAAVFHITRKNQAHIVGRWAEQIYEADGETQSKGVELEVSGKLNHAWKLFTGYTFMLNEVTDSKDANRIGKVASNSPRHKFNIWLNHQFQNERLKDLQIGSGLTAVSRFQDYDNGLKAEGYVTLDAALHYKINPNLDLAIKASNILDKKYYERLGNSGMYHYYGAPRNITLQLKARL</sequence>
<keyword evidence="6 11" id="KW-0812">Transmembrane</keyword>
<keyword evidence="10 11" id="KW-0998">Cell outer membrane</keyword>
<feature type="domain" description="TonB-dependent receptor-like beta-barrel" evidence="13">
    <location>
        <begin position="251"/>
        <end position="685"/>
    </location>
</feature>